<feature type="chain" id="PRO_5014377569" evidence="1">
    <location>
        <begin position="20"/>
        <end position="92"/>
    </location>
</feature>
<dbReference type="OrthoDB" id="4983586at2759"/>
<reference evidence="3" key="1">
    <citation type="submission" date="2017-12" db="EMBL/GenBank/DDBJ databases">
        <authorList>
            <consortium name="DOE Joint Genome Institute"/>
            <person name="Mondo S.J."/>
            <person name="Kjaerbolling I."/>
            <person name="Vesth T.C."/>
            <person name="Frisvad J.C."/>
            <person name="Nybo J.L."/>
            <person name="Theobald S."/>
            <person name="Kuo A."/>
            <person name="Bowyer P."/>
            <person name="Matsuda Y."/>
            <person name="Lyhne E.K."/>
            <person name="Kogle M.E."/>
            <person name="Clum A."/>
            <person name="Lipzen A."/>
            <person name="Salamov A."/>
            <person name="Ngan C.Y."/>
            <person name="Daum C."/>
            <person name="Chiniquy J."/>
            <person name="Barry K."/>
            <person name="LaButti K."/>
            <person name="Haridas S."/>
            <person name="Simmons B.A."/>
            <person name="Magnuson J.K."/>
            <person name="Mortensen U.H."/>
            <person name="Larsen T.O."/>
            <person name="Grigoriev I.V."/>
            <person name="Baker S.E."/>
            <person name="Andersen M.R."/>
            <person name="Nordberg H.P."/>
            <person name="Cantor M.N."/>
            <person name="Hua S.X."/>
        </authorList>
    </citation>
    <scope>NUCLEOTIDE SEQUENCE [LARGE SCALE GENOMIC DNA]</scope>
    <source>
        <strain evidence="3">IBT 19404</strain>
    </source>
</reference>
<dbReference type="AlphaFoldDB" id="A0A2J5HFD7"/>
<dbReference type="Proteomes" id="UP000235023">
    <property type="component" value="Unassembled WGS sequence"/>
</dbReference>
<evidence type="ECO:0000313" key="2">
    <source>
        <dbReference type="EMBL" id="PLN75645.1"/>
    </source>
</evidence>
<accession>A0A2J5HFD7</accession>
<organism evidence="2 3">
    <name type="scientific">Aspergillus taichungensis</name>
    <dbReference type="NCBI Taxonomy" id="482145"/>
    <lineage>
        <taxon>Eukaryota</taxon>
        <taxon>Fungi</taxon>
        <taxon>Dikarya</taxon>
        <taxon>Ascomycota</taxon>
        <taxon>Pezizomycotina</taxon>
        <taxon>Eurotiomycetes</taxon>
        <taxon>Eurotiomycetidae</taxon>
        <taxon>Eurotiales</taxon>
        <taxon>Aspergillaceae</taxon>
        <taxon>Aspergillus</taxon>
        <taxon>Aspergillus subgen. Circumdati</taxon>
    </lineage>
</organism>
<evidence type="ECO:0000256" key="1">
    <source>
        <dbReference type="SAM" id="SignalP"/>
    </source>
</evidence>
<keyword evidence="3" id="KW-1185">Reference proteome</keyword>
<gene>
    <name evidence="2" type="ORF">BDW42DRAFT_197646</name>
</gene>
<name>A0A2J5HFD7_9EURO</name>
<keyword evidence="1" id="KW-0732">Signal</keyword>
<dbReference type="EMBL" id="KZ559641">
    <property type="protein sequence ID" value="PLN75645.1"/>
    <property type="molecule type" value="Genomic_DNA"/>
</dbReference>
<evidence type="ECO:0000313" key="3">
    <source>
        <dbReference type="Proteomes" id="UP000235023"/>
    </source>
</evidence>
<feature type="signal peptide" evidence="1">
    <location>
        <begin position="1"/>
        <end position="19"/>
    </location>
</feature>
<proteinExistence type="predicted"/>
<sequence length="92" mass="9176">MHISNILFAFMTGAAVVMAAPATGGNDGLKPRNDCPNGWVKCGECNGTSCKFAGTNRNCATGSCTAQSGAGDGATCGTHDPMGVEMECPGSS</sequence>
<protein>
    <submittedName>
        <fullName evidence="2">Uncharacterized protein</fullName>
    </submittedName>
</protein>